<dbReference type="AlphaFoldDB" id="A0A8J7WQ11"/>
<name>A0A8J7WQ11_9ACTN</name>
<protein>
    <submittedName>
        <fullName evidence="1">Uncharacterized protein</fullName>
    </submittedName>
</protein>
<dbReference type="Proteomes" id="UP000677913">
    <property type="component" value="Unassembled WGS sequence"/>
</dbReference>
<proteinExistence type="predicted"/>
<sequence>MAYVERCGKVWRARWLLADGRHYGSQCGFATMRVAKRFAEDREARVRWPAQEVEAARLVPRRYPRRRAARTHRSASWTAWGMTPARTSSC</sequence>
<comment type="caution">
    <text evidence="1">The sequence shown here is derived from an EMBL/GenBank/DDBJ whole genome shotgun (WGS) entry which is preliminary data.</text>
</comment>
<evidence type="ECO:0000313" key="2">
    <source>
        <dbReference type="Proteomes" id="UP000677913"/>
    </source>
</evidence>
<organism evidence="1 2">
    <name type="scientific">Actinocrinis puniceicyclus</name>
    <dbReference type="NCBI Taxonomy" id="977794"/>
    <lineage>
        <taxon>Bacteria</taxon>
        <taxon>Bacillati</taxon>
        <taxon>Actinomycetota</taxon>
        <taxon>Actinomycetes</taxon>
        <taxon>Catenulisporales</taxon>
        <taxon>Actinospicaceae</taxon>
        <taxon>Actinocrinis</taxon>
    </lineage>
</organism>
<dbReference type="RefSeq" id="WP_211469747.1">
    <property type="nucleotide sequence ID" value="NZ_JAGSXH010000081.1"/>
</dbReference>
<keyword evidence="2" id="KW-1185">Reference proteome</keyword>
<gene>
    <name evidence="1" type="ORF">KGA66_20220</name>
</gene>
<accession>A0A8J7WQ11</accession>
<reference evidence="1" key="1">
    <citation type="submission" date="2021-04" db="EMBL/GenBank/DDBJ databases">
        <title>Genome based classification of Actinospica acidithermotolerans sp. nov., an actinobacterium isolated from an Indonesian hot spring.</title>
        <authorList>
            <person name="Kusuma A.B."/>
            <person name="Putra K.E."/>
            <person name="Nafisah S."/>
            <person name="Loh J."/>
            <person name="Nouioui I."/>
            <person name="Goodfellow M."/>
        </authorList>
    </citation>
    <scope>NUCLEOTIDE SEQUENCE</scope>
    <source>
        <strain evidence="1">DSM 45618</strain>
    </source>
</reference>
<dbReference type="EMBL" id="JAGSXH010000081">
    <property type="protein sequence ID" value="MBS2965388.1"/>
    <property type="molecule type" value="Genomic_DNA"/>
</dbReference>
<evidence type="ECO:0000313" key="1">
    <source>
        <dbReference type="EMBL" id="MBS2965388.1"/>
    </source>
</evidence>